<dbReference type="GO" id="GO:0043709">
    <property type="term" value="P:cell adhesion involved in single-species biofilm formation"/>
    <property type="evidence" value="ECO:0007669"/>
    <property type="project" value="TreeGrafter"/>
</dbReference>
<dbReference type="InterPro" id="IPR050469">
    <property type="entry name" value="Diguanylate_Cyclase"/>
</dbReference>
<name>A0A1I4M2X4_9FIRM</name>
<dbReference type="SUPFAM" id="SSF52172">
    <property type="entry name" value="CheY-like"/>
    <property type="match status" value="1"/>
</dbReference>
<evidence type="ECO:0000256" key="1">
    <source>
        <dbReference type="PROSITE-ProRule" id="PRU00169"/>
    </source>
</evidence>
<dbReference type="Gene3D" id="3.30.70.270">
    <property type="match status" value="1"/>
</dbReference>
<dbReference type="PANTHER" id="PTHR45138">
    <property type="entry name" value="REGULATORY COMPONENTS OF SENSORY TRANSDUCTION SYSTEM"/>
    <property type="match status" value="1"/>
</dbReference>
<dbReference type="InterPro" id="IPR029787">
    <property type="entry name" value="Nucleotide_cyclase"/>
</dbReference>
<dbReference type="InterPro" id="IPR043128">
    <property type="entry name" value="Rev_trsase/Diguanyl_cyclase"/>
</dbReference>
<dbReference type="Gene3D" id="3.40.50.2300">
    <property type="match status" value="1"/>
</dbReference>
<dbReference type="NCBIfam" id="TIGR00254">
    <property type="entry name" value="GGDEF"/>
    <property type="match status" value="1"/>
</dbReference>
<evidence type="ECO:0000313" key="5">
    <source>
        <dbReference type="Proteomes" id="UP000199520"/>
    </source>
</evidence>
<evidence type="ECO:0000259" key="3">
    <source>
        <dbReference type="PROSITE" id="PS50887"/>
    </source>
</evidence>
<dbReference type="InterPro" id="IPR000160">
    <property type="entry name" value="GGDEF_dom"/>
</dbReference>
<keyword evidence="1" id="KW-0597">Phosphoprotein</keyword>
<dbReference type="STRING" id="1123291.SAMN04490355_102926"/>
<sequence length="299" mass="33596">METVKQTVLIVDDSPVNISIIRRMLESDYEIQYATSGEEALSLVMVNHVDLILLDVMMPGLDGFEVCKKLKSQPFTKNIPIIFVSGMCDVEDEKKGLEAGAIDYIFKPFHTTIVKMRVKNHLELKKYRDLLENLSLRDGLTGIANRRYFDEVYSKAWQRALCKGEALGVLLLDIDFFKHYNDYYGHLQGDDCLRLVAGALSNSIKGSKGLVARYGGEEFVVLLPSTTLEEALDIGEKMRKNVQSLKIFHEASGVCEYVTLSIGVAVMKPDKDLAARSLLEKADHGLYQAKNKGRNQIHC</sequence>
<evidence type="ECO:0000313" key="4">
    <source>
        <dbReference type="EMBL" id="SFL97550.1"/>
    </source>
</evidence>
<evidence type="ECO:0000259" key="2">
    <source>
        <dbReference type="PROSITE" id="PS50110"/>
    </source>
</evidence>
<dbReference type="SUPFAM" id="SSF55073">
    <property type="entry name" value="Nucleotide cyclase"/>
    <property type="match status" value="1"/>
</dbReference>
<dbReference type="PROSITE" id="PS50110">
    <property type="entry name" value="RESPONSE_REGULATORY"/>
    <property type="match status" value="1"/>
</dbReference>
<dbReference type="GO" id="GO:0000160">
    <property type="term" value="P:phosphorelay signal transduction system"/>
    <property type="evidence" value="ECO:0007669"/>
    <property type="project" value="InterPro"/>
</dbReference>
<feature type="domain" description="GGDEF" evidence="3">
    <location>
        <begin position="165"/>
        <end position="299"/>
    </location>
</feature>
<dbReference type="GO" id="GO:1902201">
    <property type="term" value="P:negative regulation of bacterial-type flagellum-dependent cell motility"/>
    <property type="evidence" value="ECO:0007669"/>
    <property type="project" value="TreeGrafter"/>
</dbReference>
<dbReference type="GO" id="GO:0052621">
    <property type="term" value="F:diguanylate cyclase activity"/>
    <property type="evidence" value="ECO:0007669"/>
    <property type="project" value="TreeGrafter"/>
</dbReference>
<proteinExistence type="predicted"/>
<dbReference type="RefSeq" id="WP_090939131.1">
    <property type="nucleotide sequence ID" value="NZ_FOTS01000029.1"/>
</dbReference>
<dbReference type="Pfam" id="PF00072">
    <property type="entry name" value="Response_reg"/>
    <property type="match status" value="1"/>
</dbReference>
<keyword evidence="5" id="KW-1185">Reference proteome</keyword>
<dbReference type="GO" id="GO:0005886">
    <property type="term" value="C:plasma membrane"/>
    <property type="evidence" value="ECO:0007669"/>
    <property type="project" value="TreeGrafter"/>
</dbReference>
<dbReference type="InterPro" id="IPR011006">
    <property type="entry name" value="CheY-like_superfamily"/>
</dbReference>
<dbReference type="AlphaFoldDB" id="A0A1I4M2X4"/>
<dbReference type="PANTHER" id="PTHR45138:SF9">
    <property type="entry name" value="DIGUANYLATE CYCLASE DGCM-RELATED"/>
    <property type="match status" value="1"/>
</dbReference>
<dbReference type="CDD" id="cd01949">
    <property type="entry name" value="GGDEF"/>
    <property type="match status" value="1"/>
</dbReference>
<dbReference type="InterPro" id="IPR001789">
    <property type="entry name" value="Sig_transdc_resp-reg_receiver"/>
</dbReference>
<reference evidence="5" key="1">
    <citation type="submission" date="2016-10" db="EMBL/GenBank/DDBJ databases">
        <authorList>
            <person name="Varghese N."/>
            <person name="Submissions S."/>
        </authorList>
    </citation>
    <scope>NUCLEOTIDE SEQUENCE [LARGE SCALE GENOMIC DNA]</scope>
    <source>
        <strain evidence="5">DSM 13327</strain>
    </source>
</reference>
<dbReference type="PROSITE" id="PS50887">
    <property type="entry name" value="GGDEF"/>
    <property type="match status" value="1"/>
</dbReference>
<dbReference type="FunFam" id="3.30.70.270:FF:000001">
    <property type="entry name" value="Diguanylate cyclase domain protein"/>
    <property type="match status" value="1"/>
</dbReference>
<accession>A0A1I4M2X4</accession>
<dbReference type="EMBL" id="FOTS01000029">
    <property type="protein sequence ID" value="SFL97550.1"/>
    <property type="molecule type" value="Genomic_DNA"/>
</dbReference>
<gene>
    <name evidence="4" type="ORF">SAMN04490355_102926</name>
</gene>
<dbReference type="Pfam" id="PF00990">
    <property type="entry name" value="GGDEF"/>
    <property type="match status" value="1"/>
</dbReference>
<organism evidence="4 5">
    <name type="scientific">Pelosinus propionicus DSM 13327</name>
    <dbReference type="NCBI Taxonomy" id="1123291"/>
    <lineage>
        <taxon>Bacteria</taxon>
        <taxon>Bacillati</taxon>
        <taxon>Bacillota</taxon>
        <taxon>Negativicutes</taxon>
        <taxon>Selenomonadales</taxon>
        <taxon>Sporomusaceae</taxon>
        <taxon>Pelosinus</taxon>
    </lineage>
</organism>
<feature type="domain" description="Response regulatory" evidence="2">
    <location>
        <begin position="7"/>
        <end position="122"/>
    </location>
</feature>
<dbReference type="Proteomes" id="UP000199520">
    <property type="component" value="Unassembled WGS sequence"/>
</dbReference>
<dbReference type="SMART" id="SM00267">
    <property type="entry name" value="GGDEF"/>
    <property type="match status" value="1"/>
</dbReference>
<feature type="modified residue" description="4-aspartylphosphate" evidence="1">
    <location>
        <position position="55"/>
    </location>
</feature>
<dbReference type="OrthoDB" id="9805474at2"/>
<protein>
    <submittedName>
        <fullName evidence="4">Diguanylate cyclase (GGDEF) domain-containing protein</fullName>
    </submittedName>
</protein>
<dbReference type="SMART" id="SM00448">
    <property type="entry name" value="REC"/>
    <property type="match status" value="1"/>
</dbReference>